<comment type="subunit">
    <text evidence="8">Homodimer.</text>
</comment>
<evidence type="ECO:0000256" key="3">
    <source>
        <dbReference type="ARBA" id="ARBA00013080"/>
    </source>
</evidence>
<feature type="binding site" evidence="8">
    <location>
        <begin position="212"/>
        <end position="213"/>
    </location>
    <ligand>
        <name>substrate</name>
    </ligand>
</feature>
<sequence length="281" mass="30158">MLLHFYKMTGAGNDFVMVDNRDLSLTPHLDAETIEALCNRRFGIGADGLLAVEPSRGQGDYRMRYYNADGSEADMCGNGARCFAAFASALTDGDLGDISFETAAGLIRARFEDDGNITISLTTPKDLQINVLPADDTVLAPVHFINTGVPHAVVFLPSVEDLDIVEAGSYLRYHKAFSPAGTNANFAAILNPQHLQIRTYERGIEDETLACGTGMTATALLHAALTDAPSPIKLDVAGGDTLSIGFKRDGLNFTDVTLTGPALFVFEGDIELTGEIELEQH</sequence>
<dbReference type="GO" id="GO:0009089">
    <property type="term" value="P:lysine biosynthetic process via diaminopimelate"/>
    <property type="evidence" value="ECO:0007669"/>
    <property type="project" value="UniProtKB-UniRule"/>
</dbReference>
<evidence type="ECO:0000256" key="7">
    <source>
        <dbReference type="ARBA" id="ARBA00051712"/>
    </source>
</evidence>
<reference evidence="11" key="1">
    <citation type="submission" date="2016-09" db="EMBL/GenBank/DDBJ databases">
        <authorList>
            <person name="Koehorst J."/>
        </authorList>
    </citation>
    <scope>NUCLEOTIDE SEQUENCE [LARGE SCALE GENOMIC DNA]</scope>
</reference>
<evidence type="ECO:0000256" key="6">
    <source>
        <dbReference type="ARBA" id="ARBA00023235"/>
    </source>
</evidence>
<comment type="subcellular location">
    <subcellularLocation>
        <location evidence="8">Cytoplasm</location>
    </subcellularLocation>
</comment>
<accession>A0A1C7PEG8</accession>
<comment type="function">
    <text evidence="8">Catalyzes the stereoinversion of LL-2,6-diaminopimelate (L,L-DAP) to meso-diaminopimelate (meso-DAP), a precursor of L-lysine and an essential component of the bacterial peptidoglycan.</text>
</comment>
<dbReference type="EMBL" id="LT629973">
    <property type="protein sequence ID" value="SEH71541.1"/>
    <property type="molecule type" value="Genomic_DNA"/>
</dbReference>
<dbReference type="STRING" id="1679444.PYTT_0180"/>
<dbReference type="SUPFAM" id="SSF54506">
    <property type="entry name" value="Diaminopimelate epimerase-like"/>
    <property type="match status" value="2"/>
</dbReference>
<feature type="binding site" evidence="8">
    <location>
        <position position="183"/>
    </location>
    <ligand>
        <name>substrate</name>
    </ligand>
</feature>
<keyword evidence="11" id="KW-1185">Reference proteome</keyword>
<dbReference type="InterPro" id="IPR018510">
    <property type="entry name" value="DAP_epimerase_AS"/>
</dbReference>
<feature type="active site" evidence="9">
    <location>
        <position position="76"/>
    </location>
</feature>
<dbReference type="HAMAP" id="MF_00197">
    <property type="entry name" value="DAP_epimerase"/>
    <property type="match status" value="1"/>
</dbReference>
<feature type="active site" description="Proton donor" evidence="8">
    <location>
        <position position="76"/>
    </location>
</feature>
<dbReference type="PANTHER" id="PTHR31689:SF0">
    <property type="entry name" value="DIAMINOPIMELATE EPIMERASE"/>
    <property type="match status" value="1"/>
</dbReference>
<keyword evidence="6 8" id="KW-0413">Isomerase</keyword>
<dbReference type="EC" id="5.1.1.7" evidence="3 8"/>
<comment type="catalytic activity">
    <reaction evidence="7 8">
        <text>(2S,6S)-2,6-diaminopimelate = meso-2,6-diaminopimelate</text>
        <dbReference type="Rhea" id="RHEA:15393"/>
        <dbReference type="ChEBI" id="CHEBI:57609"/>
        <dbReference type="ChEBI" id="CHEBI:57791"/>
        <dbReference type="EC" id="5.1.1.7"/>
    </reaction>
</comment>
<protein>
    <recommendedName>
        <fullName evidence="3 8">Diaminopimelate epimerase</fullName>
        <shortName evidence="8">DAP epimerase</shortName>
        <ecNumber evidence="3 8">5.1.1.7</ecNumber>
    </recommendedName>
    <alternativeName>
        <fullName evidence="8">PLP-independent amino acid racemase</fullName>
    </alternativeName>
</protein>
<keyword evidence="5 8" id="KW-0457">Lysine biosynthesis</keyword>
<evidence type="ECO:0000256" key="4">
    <source>
        <dbReference type="ARBA" id="ARBA00022605"/>
    </source>
</evidence>
<evidence type="ECO:0000313" key="11">
    <source>
        <dbReference type="Proteomes" id="UP000176204"/>
    </source>
</evidence>
<dbReference type="GO" id="GO:0005829">
    <property type="term" value="C:cytosol"/>
    <property type="evidence" value="ECO:0007669"/>
    <property type="project" value="TreeGrafter"/>
</dbReference>
<feature type="binding site" evidence="8">
    <location>
        <position position="13"/>
    </location>
    <ligand>
        <name>substrate</name>
    </ligand>
</feature>
<evidence type="ECO:0000313" key="10">
    <source>
        <dbReference type="EMBL" id="SEH71541.1"/>
    </source>
</evidence>
<dbReference type="Gene3D" id="3.10.310.10">
    <property type="entry name" value="Diaminopimelate Epimerase, Chain A, domain 1"/>
    <property type="match status" value="2"/>
</dbReference>
<dbReference type="PATRIC" id="fig|1679444.3.peg.350"/>
<evidence type="ECO:0000256" key="9">
    <source>
        <dbReference type="PROSITE-ProRule" id="PRU10125"/>
    </source>
</evidence>
<evidence type="ECO:0000256" key="2">
    <source>
        <dbReference type="ARBA" id="ARBA00010219"/>
    </source>
</evidence>
<keyword evidence="8" id="KW-0963">Cytoplasm</keyword>
<dbReference type="Proteomes" id="UP000176204">
    <property type="component" value="Chromosome I"/>
</dbReference>
<gene>
    <name evidence="8" type="primary">dapF</name>
    <name evidence="10" type="ORF">PYTT_0180</name>
</gene>
<feature type="binding site" evidence="8">
    <location>
        <position position="67"/>
    </location>
    <ligand>
        <name>substrate</name>
    </ligand>
</feature>
<organism evidence="10 11">
    <name type="scientific">Akkermansia glycaniphila</name>
    <dbReference type="NCBI Taxonomy" id="1679444"/>
    <lineage>
        <taxon>Bacteria</taxon>
        <taxon>Pseudomonadati</taxon>
        <taxon>Verrucomicrobiota</taxon>
        <taxon>Verrucomicrobiia</taxon>
        <taxon>Verrucomicrobiales</taxon>
        <taxon>Akkermansiaceae</taxon>
        <taxon>Akkermansia</taxon>
    </lineage>
</organism>
<dbReference type="UniPathway" id="UPA00034">
    <property type="reaction ID" value="UER00025"/>
</dbReference>
<comment type="similarity">
    <text evidence="2 8">Belongs to the diaminopimelate epimerase family.</text>
</comment>
<feature type="site" description="Could be important to modulate the pK values of the two catalytic cysteine residues" evidence="8">
    <location>
        <position position="151"/>
    </location>
</feature>
<comment type="pathway">
    <text evidence="1 8">Amino-acid biosynthesis; L-lysine biosynthesis via DAP pathway; DL-2,6-diaminopimelate from LL-2,6-diaminopimelate: step 1/1.</text>
</comment>
<dbReference type="GO" id="GO:0008837">
    <property type="term" value="F:diaminopimelate epimerase activity"/>
    <property type="evidence" value="ECO:0007669"/>
    <property type="project" value="UniProtKB-UniRule"/>
</dbReference>
<keyword evidence="4 8" id="KW-0028">Amino-acid biosynthesis</keyword>
<dbReference type="PROSITE" id="PS01326">
    <property type="entry name" value="DAP_EPIMERASE"/>
    <property type="match status" value="1"/>
</dbReference>
<feature type="binding site" evidence="8">
    <location>
        <begin position="77"/>
        <end position="78"/>
    </location>
    <ligand>
        <name>substrate</name>
    </ligand>
</feature>
<evidence type="ECO:0000256" key="1">
    <source>
        <dbReference type="ARBA" id="ARBA00005196"/>
    </source>
</evidence>
<evidence type="ECO:0000256" key="8">
    <source>
        <dbReference type="HAMAP-Rule" id="MF_00197"/>
    </source>
</evidence>
<name>A0A1C7PEG8_9BACT</name>
<dbReference type="RefSeq" id="WP_067772375.1">
    <property type="nucleotide sequence ID" value="NZ_LIGX01000002.1"/>
</dbReference>
<dbReference type="NCBIfam" id="TIGR00652">
    <property type="entry name" value="DapF"/>
    <property type="match status" value="1"/>
</dbReference>
<feature type="active site" description="Proton acceptor" evidence="8">
    <location>
        <position position="211"/>
    </location>
</feature>
<comment type="caution">
    <text evidence="8">Lacks conserved residue(s) required for the propagation of feature annotation.</text>
</comment>
<feature type="binding site" evidence="8">
    <location>
        <begin position="201"/>
        <end position="202"/>
    </location>
    <ligand>
        <name>substrate</name>
    </ligand>
</feature>
<evidence type="ECO:0000256" key="5">
    <source>
        <dbReference type="ARBA" id="ARBA00023154"/>
    </source>
</evidence>
<dbReference type="InterPro" id="IPR001653">
    <property type="entry name" value="DAP_epimerase_DapF"/>
</dbReference>
<dbReference type="OrthoDB" id="9805408at2"/>
<dbReference type="Pfam" id="PF01678">
    <property type="entry name" value="DAP_epimerase"/>
    <property type="match status" value="2"/>
</dbReference>
<dbReference type="AlphaFoldDB" id="A0A1C7PEG8"/>
<feature type="site" description="Could be important to modulate the pK values of the two catalytic cysteine residues" evidence="8">
    <location>
        <position position="201"/>
    </location>
</feature>
<proteinExistence type="inferred from homology"/>
<dbReference type="KEGG" id="agl:PYTT_0180"/>
<dbReference type="PANTHER" id="PTHR31689">
    <property type="entry name" value="DIAMINOPIMELATE EPIMERASE, CHLOROPLASTIC"/>
    <property type="match status" value="1"/>
</dbReference>